<dbReference type="Pfam" id="PF07179">
    <property type="entry name" value="SseB"/>
    <property type="match status" value="1"/>
</dbReference>
<feature type="domain" description="SseB protein N-terminal" evidence="2">
    <location>
        <begin position="170"/>
        <end position="279"/>
    </location>
</feature>
<dbReference type="InterPro" id="IPR009839">
    <property type="entry name" value="SseB_N"/>
</dbReference>
<reference evidence="3 4" key="1">
    <citation type="submission" date="2020-03" db="EMBL/GenBank/DDBJ databases">
        <title>WGS of actinomycetes isolated from Thailand.</title>
        <authorList>
            <person name="Thawai C."/>
        </authorList>
    </citation>
    <scope>NUCLEOTIDE SEQUENCE [LARGE SCALE GENOMIC DNA]</scope>
    <source>
        <strain evidence="3 4">HSS6-12</strain>
    </source>
</reference>
<evidence type="ECO:0000313" key="4">
    <source>
        <dbReference type="Proteomes" id="UP000783871"/>
    </source>
</evidence>
<proteinExistence type="predicted"/>
<evidence type="ECO:0000259" key="2">
    <source>
        <dbReference type="Pfam" id="PF07179"/>
    </source>
</evidence>
<feature type="region of interest" description="Disordered" evidence="1">
    <location>
        <begin position="102"/>
        <end position="164"/>
    </location>
</feature>
<evidence type="ECO:0000313" key="3">
    <source>
        <dbReference type="EMBL" id="NJP34560.1"/>
    </source>
</evidence>
<organism evidence="3 4">
    <name type="scientific">Micromonospora thermarum</name>
    <dbReference type="NCBI Taxonomy" id="2720024"/>
    <lineage>
        <taxon>Bacteria</taxon>
        <taxon>Bacillati</taxon>
        <taxon>Actinomycetota</taxon>
        <taxon>Actinomycetes</taxon>
        <taxon>Micromonosporales</taxon>
        <taxon>Micromonosporaceae</taxon>
        <taxon>Micromonospora</taxon>
    </lineage>
</organism>
<dbReference type="RefSeq" id="WP_168002916.1">
    <property type="nucleotide sequence ID" value="NZ_JAATEO010000026.1"/>
</dbReference>
<name>A0ABX0ZF77_9ACTN</name>
<evidence type="ECO:0000256" key="1">
    <source>
        <dbReference type="SAM" id="MobiDB-lite"/>
    </source>
</evidence>
<keyword evidence="4" id="KW-1185">Reference proteome</keyword>
<protein>
    <submittedName>
        <fullName evidence="3">SseB family protein</fullName>
    </submittedName>
</protein>
<accession>A0ABX0ZF77</accession>
<gene>
    <name evidence="3" type="ORF">HCJ94_21910</name>
</gene>
<feature type="compositionally biased region" description="Basic and acidic residues" evidence="1">
    <location>
        <begin position="118"/>
        <end position="140"/>
    </location>
</feature>
<dbReference type="Proteomes" id="UP000783871">
    <property type="component" value="Unassembled WGS sequence"/>
</dbReference>
<dbReference type="EMBL" id="JAATEO010000026">
    <property type="protein sequence ID" value="NJP34560.1"/>
    <property type="molecule type" value="Genomic_DNA"/>
</dbReference>
<comment type="caution">
    <text evidence="3">The sequence shown here is derived from an EMBL/GenBank/DDBJ whole genome shotgun (WGS) entry which is preliminary data.</text>
</comment>
<sequence>MTSGWPDLVARLHDTLGRCGRDTDLDLAAGDRRLRLMVRRDTVRGVCPGYDAGRLAGLGWQPPGARGGWWFETPRTPPALRWWSDFAVRTAAAVLTDDPDALSCRVAPPAVPPQGPEPARDGAEPARDGAEPTAAGRDDGSPDIAGPVAGKPAGGGGERPGWPAADGAVRERLVAAAGRRDLAGYLAVLAGAVVCVPLTAEPSPERGFPWAVVTDPDGAPLLPVFTSPEALTAFAGPGVPFVAVPCAELFADWPDGRWGLAVDAGSPAAVTLAAPALAALLAANVPTA</sequence>